<protein>
    <submittedName>
        <fullName evidence="3">Glycosyltransferase family 2 protein</fullName>
    </submittedName>
</protein>
<dbReference type="EMBL" id="CP042476">
    <property type="protein sequence ID" value="QED37763.1"/>
    <property type="molecule type" value="Genomic_DNA"/>
</dbReference>
<gene>
    <name evidence="3" type="ORF">FK178_08515</name>
</gene>
<accession>A0A5B8YMA3</accession>
<dbReference type="InterPro" id="IPR050834">
    <property type="entry name" value="Glycosyltransf_2"/>
</dbReference>
<feature type="domain" description="Glycosyltransferase 2-like" evidence="2">
    <location>
        <begin position="8"/>
        <end position="137"/>
    </location>
</feature>
<keyword evidence="1" id="KW-0812">Transmembrane</keyword>
<dbReference type="CDD" id="cd00761">
    <property type="entry name" value="Glyco_tranf_GTA_type"/>
    <property type="match status" value="1"/>
</dbReference>
<dbReference type="RefSeq" id="WP_146833537.1">
    <property type="nucleotide sequence ID" value="NZ_CP042476.1"/>
</dbReference>
<organism evidence="3 4">
    <name type="scientific">Antarcticibacterium arcticum</name>
    <dbReference type="NCBI Taxonomy" id="2585771"/>
    <lineage>
        <taxon>Bacteria</taxon>
        <taxon>Pseudomonadati</taxon>
        <taxon>Bacteroidota</taxon>
        <taxon>Flavobacteriia</taxon>
        <taxon>Flavobacteriales</taxon>
        <taxon>Flavobacteriaceae</taxon>
        <taxon>Antarcticibacterium</taxon>
    </lineage>
</organism>
<sequence>MSNIPLVSIIIPTFNRAHLILETIESILNQSFNNWECIVVDDSSTDGTEELLWEYFQKDKRLQFHKRPENFKKGANSCRNYGFEQSTGEYLIWFDSDDLMTPDHIAVKVDVITNAKKDFVVAQTANFKDGILMKPYKYDQKEYGIKASDFILSKIHWYTYDILLTRLIAQKLRWNEEMKSWQDYNYFCKMLLETENGSYIEKVVTHRRLHSQSIQSNLTRTIKDFNQELLENRLLTFYDIQVSIDTFTRMELVNGMMNLCYEIGKSGRFSMHCGEVSKIVKKEMSLKSSFLFLLSILVVSIFGRGYILLSMAKRK</sequence>
<keyword evidence="1" id="KW-1133">Transmembrane helix</keyword>
<dbReference type="InterPro" id="IPR001173">
    <property type="entry name" value="Glyco_trans_2-like"/>
</dbReference>
<reference evidence="3 4" key="1">
    <citation type="submission" date="2019-08" db="EMBL/GenBank/DDBJ databases">
        <title>Antarcticibacterium arcticum sp. nov., a bacterium isolated from marine sediment of the Canadian Beaufort Sea.</title>
        <authorList>
            <person name="Lee Y.M."/>
            <person name="Baek K."/>
            <person name="Lee D.-H."/>
            <person name="Shin S.C."/>
            <person name="Jin Y.K."/>
            <person name="Park Y."/>
        </authorList>
    </citation>
    <scope>NUCLEOTIDE SEQUENCE [LARGE SCALE GENOMIC DNA]</scope>
    <source>
        <strain evidence="3 4">PAMC 28998</strain>
    </source>
</reference>
<proteinExistence type="predicted"/>
<dbReference type="PANTHER" id="PTHR43685">
    <property type="entry name" value="GLYCOSYLTRANSFERASE"/>
    <property type="match status" value="1"/>
</dbReference>
<dbReference type="InterPro" id="IPR029044">
    <property type="entry name" value="Nucleotide-diphossugar_trans"/>
</dbReference>
<dbReference type="Gene3D" id="3.90.550.10">
    <property type="entry name" value="Spore Coat Polysaccharide Biosynthesis Protein SpsA, Chain A"/>
    <property type="match status" value="1"/>
</dbReference>
<evidence type="ECO:0000256" key="1">
    <source>
        <dbReference type="SAM" id="Phobius"/>
    </source>
</evidence>
<dbReference type="SUPFAM" id="SSF53448">
    <property type="entry name" value="Nucleotide-diphospho-sugar transferases"/>
    <property type="match status" value="1"/>
</dbReference>
<evidence type="ECO:0000313" key="4">
    <source>
        <dbReference type="Proteomes" id="UP000321954"/>
    </source>
</evidence>
<dbReference type="PANTHER" id="PTHR43685:SF2">
    <property type="entry name" value="GLYCOSYLTRANSFERASE 2-LIKE DOMAIN-CONTAINING PROTEIN"/>
    <property type="match status" value="1"/>
</dbReference>
<dbReference type="AlphaFoldDB" id="A0A5B8YMA3"/>
<keyword evidence="1" id="KW-0472">Membrane</keyword>
<dbReference type="OrthoDB" id="597270at2"/>
<dbReference type="GO" id="GO:0016740">
    <property type="term" value="F:transferase activity"/>
    <property type="evidence" value="ECO:0007669"/>
    <property type="project" value="UniProtKB-KW"/>
</dbReference>
<evidence type="ECO:0000313" key="3">
    <source>
        <dbReference type="EMBL" id="QED37763.1"/>
    </source>
</evidence>
<keyword evidence="4" id="KW-1185">Reference proteome</keyword>
<dbReference type="Pfam" id="PF00535">
    <property type="entry name" value="Glycos_transf_2"/>
    <property type="match status" value="1"/>
</dbReference>
<dbReference type="Proteomes" id="UP000321954">
    <property type="component" value="Chromosome"/>
</dbReference>
<feature type="transmembrane region" description="Helical" evidence="1">
    <location>
        <begin position="290"/>
        <end position="309"/>
    </location>
</feature>
<keyword evidence="3" id="KW-0808">Transferase</keyword>
<dbReference type="KEGG" id="anp:FK178_08515"/>
<name>A0A5B8YMA3_9FLAO</name>
<evidence type="ECO:0000259" key="2">
    <source>
        <dbReference type="Pfam" id="PF00535"/>
    </source>
</evidence>